<dbReference type="GO" id="GO:0005506">
    <property type="term" value="F:iron ion binding"/>
    <property type="evidence" value="ECO:0007669"/>
    <property type="project" value="InterPro"/>
</dbReference>
<feature type="binding site" description="axial binding residue" evidence="9">
    <location>
        <position position="428"/>
    </location>
    <ligand>
        <name>heme</name>
        <dbReference type="ChEBI" id="CHEBI:30413"/>
    </ligand>
    <ligandPart>
        <name>Fe</name>
        <dbReference type="ChEBI" id="CHEBI:18248"/>
    </ligandPart>
</feature>
<evidence type="ECO:0000256" key="7">
    <source>
        <dbReference type="ARBA" id="ARBA00023004"/>
    </source>
</evidence>
<evidence type="ECO:0000256" key="2">
    <source>
        <dbReference type="ARBA" id="ARBA00005179"/>
    </source>
</evidence>
<dbReference type="AlphaFoldDB" id="A0AA38U8D7"/>
<evidence type="ECO:0000256" key="4">
    <source>
        <dbReference type="ARBA" id="ARBA00022617"/>
    </source>
</evidence>
<keyword evidence="12" id="KW-1185">Reference proteome</keyword>
<comment type="caution">
    <text evidence="11">The sequence shown here is derived from an EMBL/GenBank/DDBJ whole genome shotgun (WGS) entry which is preliminary data.</text>
</comment>
<proteinExistence type="inferred from homology"/>
<keyword evidence="4 9" id="KW-0349">Heme</keyword>
<dbReference type="PROSITE" id="PS00086">
    <property type="entry name" value="CYTOCHROME_P450"/>
    <property type="match status" value="1"/>
</dbReference>
<dbReference type="InterPro" id="IPR002401">
    <property type="entry name" value="Cyt_P450_E_grp-I"/>
</dbReference>
<dbReference type="GO" id="GO:0020037">
    <property type="term" value="F:heme binding"/>
    <property type="evidence" value="ECO:0007669"/>
    <property type="project" value="InterPro"/>
</dbReference>
<evidence type="ECO:0000256" key="9">
    <source>
        <dbReference type="PIRSR" id="PIRSR602401-1"/>
    </source>
</evidence>
<dbReference type="Pfam" id="PF00067">
    <property type="entry name" value="p450"/>
    <property type="match status" value="1"/>
</dbReference>
<evidence type="ECO:0000313" key="11">
    <source>
        <dbReference type="EMBL" id="KAJ3834239.1"/>
    </source>
</evidence>
<evidence type="ECO:0000256" key="5">
    <source>
        <dbReference type="ARBA" id="ARBA00022723"/>
    </source>
</evidence>
<dbReference type="InterPro" id="IPR001128">
    <property type="entry name" value="Cyt_P450"/>
</dbReference>
<keyword evidence="8 10" id="KW-0503">Monooxygenase</keyword>
<evidence type="ECO:0000256" key="8">
    <source>
        <dbReference type="ARBA" id="ARBA00023033"/>
    </source>
</evidence>
<sequence length="500" mass="57521">MSTSLQRLAIAVALFAVAYTTFLIQRRRPNKTLLHPPGPLTGEMPTENSWIKFQQWGKEYGDLVYVKERNILILNTTRVANDLLDKRASNYSDRQITPLMELSGIHYLFSVAKYSNEWRRDRKLFLQNFRQATIDRFYPYQYDKVQHFLRQLVNYPHEFMKHTMELSQSLVFSSLYGLDVHADDPFLNMAVEALEGIGKVMTPGAFPMIEWFPWLRYFPSWFPGCGFQNFAAQCLRNLETMNTVPFNMAMENQKKGLKSSLVTELAIQHEGDPEQMEAIKRMALISYSAAADTTMSSIGSFLLTLCLRPDIQRKGQEEIDRVIGQDRLPTFEDRSSLPYVEAIYREVMRLHPPLPNGVYHSTLRDDFYRGYHIPKGCLVIPNIWAMNRDEEIYSNPDEFIPERHLERPGGPFTNINDITAFGFGRRVCAGRYMADNTVWLAIVSVLATLTLGKAKDEKGDVIEIPGEYTTGMFRHPKPYQSSIAPRSKNAKDLIFSATFV</sequence>
<dbReference type="PANTHER" id="PTHR46300:SF7">
    <property type="entry name" value="P450, PUTATIVE (EUROFUNG)-RELATED"/>
    <property type="match status" value="1"/>
</dbReference>
<dbReference type="PANTHER" id="PTHR46300">
    <property type="entry name" value="P450, PUTATIVE (EUROFUNG)-RELATED-RELATED"/>
    <property type="match status" value="1"/>
</dbReference>
<evidence type="ECO:0000256" key="6">
    <source>
        <dbReference type="ARBA" id="ARBA00023002"/>
    </source>
</evidence>
<evidence type="ECO:0000256" key="1">
    <source>
        <dbReference type="ARBA" id="ARBA00001971"/>
    </source>
</evidence>
<comment type="similarity">
    <text evidence="3 10">Belongs to the cytochrome P450 family.</text>
</comment>
<dbReference type="GO" id="GO:0004497">
    <property type="term" value="F:monooxygenase activity"/>
    <property type="evidence" value="ECO:0007669"/>
    <property type="project" value="UniProtKB-KW"/>
</dbReference>
<dbReference type="Proteomes" id="UP001163846">
    <property type="component" value="Unassembled WGS sequence"/>
</dbReference>
<gene>
    <name evidence="11" type="ORF">F5878DRAFT_696944</name>
</gene>
<name>A0AA38U8D7_9AGAR</name>
<dbReference type="Gene3D" id="1.10.630.10">
    <property type="entry name" value="Cytochrome P450"/>
    <property type="match status" value="1"/>
</dbReference>
<comment type="cofactor">
    <cofactor evidence="1 9">
        <name>heme</name>
        <dbReference type="ChEBI" id="CHEBI:30413"/>
    </cofactor>
</comment>
<evidence type="ECO:0000256" key="3">
    <source>
        <dbReference type="ARBA" id="ARBA00010617"/>
    </source>
</evidence>
<dbReference type="GO" id="GO:0016705">
    <property type="term" value="F:oxidoreductase activity, acting on paired donors, with incorporation or reduction of molecular oxygen"/>
    <property type="evidence" value="ECO:0007669"/>
    <property type="project" value="InterPro"/>
</dbReference>
<protein>
    <submittedName>
        <fullName evidence="11">Cytochrome P450 1</fullName>
    </submittedName>
</protein>
<reference evidence="11" key="1">
    <citation type="submission" date="2022-08" db="EMBL/GenBank/DDBJ databases">
        <authorList>
            <consortium name="DOE Joint Genome Institute"/>
            <person name="Min B."/>
            <person name="Riley R."/>
            <person name="Sierra-Patev S."/>
            <person name="Naranjo-Ortiz M."/>
            <person name="Looney B."/>
            <person name="Konkel Z."/>
            <person name="Slot J.C."/>
            <person name="Sakamoto Y."/>
            <person name="Steenwyk J.L."/>
            <person name="Rokas A."/>
            <person name="Carro J."/>
            <person name="Camarero S."/>
            <person name="Ferreira P."/>
            <person name="Molpeceres G."/>
            <person name="Ruiz-Duenas F.J."/>
            <person name="Serrano A."/>
            <person name="Henrissat B."/>
            <person name="Drula E."/>
            <person name="Hughes K.W."/>
            <person name="Mata J.L."/>
            <person name="Ishikawa N.K."/>
            <person name="Vargas-Isla R."/>
            <person name="Ushijima S."/>
            <person name="Smith C.A."/>
            <person name="Ahrendt S."/>
            <person name="Andreopoulos W."/>
            <person name="He G."/>
            <person name="Labutti K."/>
            <person name="Lipzen A."/>
            <person name="Ng V."/>
            <person name="Sandor L."/>
            <person name="Barry K."/>
            <person name="Martinez A.T."/>
            <person name="Xiao Y."/>
            <person name="Gibbons J.G."/>
            <person name="Terashima K."/>
            <person name="Hibbett D.S."/>
            <person name="Grigoriev I.V."/>
        </authorList>
    </citation>
    <scope>NUCLEOTIDE SEQUENCE</scope>
    <source>
        <strain evidence="11">TFB9207</strain>
    </source>
</reference>
<dbReference type="PRINTS" id="PR00463">
    <property type="entry name" value="EP450I"/>
</dbReference>
<keyword evidence="6 10" id="KW-0560">Oxidoreductase</keyword>
<dbReference type="InterPro" id="IPR017972">
    <property type="entry name" value="Cyt_P450_CS"/>
</dbReference>
<organism evidence="11 12">
    <name type="scientific">Lentinula raphanica</name>
    <dbReference type="NCBI Taxonomy" id="153919"/>
    <lineage>
        <taxon>Eukaryota</taxon>
        <taxon>Fungi</taxon>
        <taxon>Dikarya</taxon>
        <taxon>Basidiomycota</taxon>
        <taxon>Agaricomycotina</taxon>
        <taxon>Agaricomycetes</taxon>
        <taxon>Agaricomycetidae</taxon>
        <taxon>Agaricales</taxon>
        <taxon>Marasmiineae</taxon>
        <taxon>Omphalotaceae</taxon>
        <taxon>Lentinula</taxon>
    </lineage>
</organism>
<dbReference type="CDD" id="cd11065">
    <property type="entry name" value="CYP64-like"/>
    <property type="match status" value="1"/>
</dbReference>
<dbReference type="EMBL" id="MU806560">
    <property type="protein sequence ID" value="KAJ3834239.1"/>
    <property type="molecule type" value="Genomic_DNA"/>
</dbReference>
<dbReference type="SUPFAM" id="SSF48264">
    <property type="entry name" value="Cytochrome P450"/>
    <property type="match status" value="1"/>
</dbReference>
<dbReference type="InterPro" id="IPR050364">
    <property type="entry name" value="Cytochrome_P450_fung"/>
</dbReference>
<evidence type="ECO:0000256" key="10">
    <source>
        <dbReference type="RuleBase" id="RU000461"/>
    </source>
</evidence>
<keyword evidence="7 9" id="KW-0408">Iron</keyword>
<evidence type="ECO:0000313" key="12">
    <source>
        <dbReference type="Proteomes" id="UP001163846"/>
    </source>
</evidence>
<keyword evidence="5 9" id="KW-0479">Metal-binding</keyword>
<accession>A0AA38U8D7</accession>
<dbReference type="InterPro" id="IPR036396">
    <property type="entry name" value="Cyt_P450_sf"/>
</dbReference>
<comment type="pathway">
    <text evidence="2">Secondary metabolite biosynthesis.</text>
</comment>